<comment type="similarity">
    <text evidence="1 2">Belongs to the anti-sigma-factor antagonist family.</text>
</comment>
<evidence type="ECO:0000313" key="4">
    <source>
        <dbReference type="EMBL" id="ALF51901.1"/>
    </source>
</evidence>
<dbReference type="SUPFAM" id="SSF52091">
    <property type="entry name" value="SpoIIaa-like"/>
    <property type="match status" value="1"/>
</dbReference>
<reference evidence="5" key="1">
    <citation type="submission" date="2015-07" db="EMBL/GenBank/DDBJ databases">
        <title>Genome Of Nitrogen-Fixing Cyanobacterium Nostoc piscinale CENA21 From Solimoes/Amazon River Floodplain Sediments And Comparative Genomics To Uncover Biosynthetic Natural Products Potential.</title>
        <authorList>
            <person name="Leao T.F."/>
            <person name="Leao P.N."/>
            <person name="Guimaraes P.I."/>
            <person name="de Melo A.G.C."/>
            <person name="Ramos R.T.J."/>
            <person name="Silva A."/>
            <person name="Fiore M.F."/>
            <person name="Schneider M.P.C."/>
        </authorList>
    </citation>
    <scope>NUCLEOTIDE SEQUENCE [LARGE SCALE GENOMIC DNA]</scope>
    <source>
        <strain evidence="5">CENA21</strain>
    </source>
</reference>
<dbReference type="InterPro" id="IPR036513">
    <property type="entry name" value="STAS_dom_sf"/>
</dbReference>
<keyword evidence="5" id="KW-1185">Reference proteome</keyword>
<dbReference type="PATRIC" id="fig|224013.5.peg.487"/>
<evidence type="ECO:0000256" key="1">
    <source>
        <dbReference type="ARBA" id="ARBA00009013"/>
    </source>
</evidence>
<dbReference type="Pfam" id="PF01740">
    <property type="entry name" value="STAS"/>
    <property type="match status" value="1"/>
</dbReference>
<reference evidence="4 5" key="2">
    <citation type="journal article" date="2016" name="Genome Announc.">
        <title>Draft Genome Sequence of the N2-Fixing Cyanobacterium Nostoc piscinale CENA21, Isolated from the Brazilian Amazon Floodplain.</title>
        <authorList>
            <person name="Leao T."/>
            <person name="Guimaraes P.I."/>
            <person name="de Melo A.G."/>
            <person name="Ramos R.T."/>
            <person name="Leao P.N."/>
            <person name="Silva A."/>
            <person name="Fiore M.F."/>
            <person name="Schneider M.P."/>
        </authorList>
    </citation>
    <scope>NUCLEOTIDE SEQUENCE [LARGE SCALE GENOMIC DNA]</scope>
    <source>
        <strain evidence="4 5">CENA21</strain>
    </source>
</reference>
<dbReference type="Proteomes" id="UP000062645">
    <property type="component" value="Chromosome"/>
</dbReference>
<name>A0A0M4TTM0_9NOSO</name>
<evidence type="ECO:0000259" key="3">
    <source>
        <dbReference type="PROSITE" id="PS50801"/>
    </source>
</evidence>
<dbReference type="RefSeq" id="WP_062287743.1">
    <property type="nucleotide sequence ID" value="NZ_CP012036.1"/>
</dbReference>
<dbReference type="PANTHER" id="PTHR33495">
    <property type="entry name" value="ANTI-SIGMA FACTOR ANTAGONIST TM_1081-RELATED-RELATED"/>
    <property type="match status" value="1"/>
</dbReference>
<dbReference type="CDD" id="cd07043">
    <property type="entry name" value="STAS_anti-anti-sigma_factors"/>
    <property type="match status" value="1"/>
</dbReference>
<dbReference type="EMBL" id="CP012036">
    <property type="protein sequence ID" value="ALF51901.1"/>
    <property type="molecule type" value="Genomic_DNA"/>
</dbReference>
<dbReference type="PROSITE" id="PS50801">
    <property type="entry name" value="STAS"/>
    <property type="match status" value="1"/>
</dbReference>
<dbReference type="InterPro" id="IPR003658">
    <property type="entry name" value="Anti-sigma_ant"/>
</dbReference>
<organism evidence="4 5">
    <name type="scientific">Nostoc piscinale CENA21</name>
    <dbReference type="NCBI Taxonomy" id="224013"/>
    <lineage>
        <taxon>Bacteria</taxon>
        <taxon>Bacillati</taxon>
        <taxon>Cyanobacteriota</taxon>
        <taxon>Cyanophyceae</taxon>
        <taxon>Nostocales</taxon>
        <taxon>Nostocaceae</taxon>
        <taxon>Nostoc</taxon>
    </lineage>
</organism>
<evidence type="ECO:0000313" key="5">
    <source>
        <dbReference type="Proteomes" id="UP000062645"/>
    </source>
</evidence>
<dbReference type="Gene3D" id="3.30.750.24">
    <property type="entry name" value="STAS domain"/>
    <property type="match status" value="1"/>
</dbReference>
<dbReference type="InterPro" id="IPR002645">
    <property type="entry name" value="STAS_dom"/>
</dbReference>
<dbReference type="STRING" id="224013.ACX27_02020"/>
<dbReference type="NCBIfam" id="TIGR00377">
    <property type="entry name" value="ant_ant_sig"/>
    <property type="match status" value="1"/>
</dbReference>
<gene>
    <name evidence="4" type="ORF">ACX27_02020</name>
</gene>
<protein>
    <recommendedName>
        <fullName evidence="2">Anti-sigma factor antagonist</fullName>
    </recommendedName>
</protein>
<dbReference type="AlphaFoldDB" id="A0A0M4TTM0"/>
<accession>A0A0M4TTM0</accession>
<feature type="domain" description="STAS" evidence="3">
    <location>
        <begin position="1"/>
        <end position="111"/>
    </location>
</feature>
<dbReference type="GO" id="GO:0043856">
    <property type="term" value="F:anti-sigma factor antagonist activity"/>
    <property type="evidence" value="ECO:0007669"/>
    <property type="project" value="InterPro"/>
</dbReference>
<proteinExistence type="inferred from homology"/>
<evidence type="ECO:0000256" key="2">
    <source>
        <dbReference type="RuleBase" id="RU003749"/>
    </source>
</evidence>
<dbReference type="OrthoDB" id="9793697at2"/>
<sequence length="117" mass="12831">MTIAQKLQVVLFKPQGSIDLQGGMALSQSMAEVVPQPDQLWVIDLADVDFMDSSGLVPLVKALTTARQCGCRLVICNAKAPVRLILELTQLDSVFEIFNTYEEITNVINQQLLPLAS</sequence>
<dbReference type="KEGG" id="npz:ACX27_02020"/>
<dbReference type="PANTHER" id="PTHR33495:SF2">
    <property type="entry name" value="ANTI-SIGMA FACTOR ANTAGONIST TM_1081-RELATED"/>
    <property type="match status" value="1"/>
</dbReference>